<gene>
    <name evidence="1" type="ORF">S101395_03548</name>
</gene>
<dbReference type="GeneID" id="92852508"/>
<reference evidence="1 2" key="1">
    <citation type="submission" date="2017-06" db="EMBL/GenBank/DDBJ databases">
        <title>Genome sequence of Bacillus sonorensis strain SRCM101395.</title>
        <authorList>
            <person name="Cho S.H."/>
        </authorList>
    </citation>
    <scope>NUCLEOTIDE SEQUENCE [LARGE SCALE GENOMIC DNA]</scope>
    <source>
        <strain evidence="1 2">SRCM101395</strain>
    </source>
</reference>
<protein>
    <submittedName>
        <fullName evidence="1">Response regulator aspartate phosphatase</fullName>
        <ecNumber evidence="1">3.1.-.-</ecNumber>
    </submittedName>
</protein>
<dbReference type="InterPro" id="IPR019734">
    <property type="entry name" value="TPR_rpt"/>
</dbReference>
<dbReference type="Pfam" id="PF18801">
    <property type="entry name" value="RapH_N"/>
    <property type="match status" value="1"/>
</dbReference>
<organism evidence="1 2">
    <name type="scientific">Bacillus sonorensis</name>
    <dbReference type="NCBI Taxonomy" id="119858"/>
    <lineage>
        <taxon>Bacteria</taxon>
        <taxon>Bacillati</taxon>
        <taxon>Bacillota</taxon>
        <taxon>Bacilli</taxon>
        <taxon>Bacillales</taxon>
        <taxon>Bacillaceae</taxon>
        <taxon>Bacillus</taxon>
    </lineage>
</organism>
<evidence type="ECO:0000313" key="1">
    <source>
        <dbReference type="EMBL" id="ASB90055.1"/>
    </source>
</evidence>
<dbReference type="GO" id="GO:0016787">
    <property type="term" value="F:hydrolase activity"/>
    <property type="evidence" value="ECO:0007669"/>
    <property type="project" value="UniProtKB-KW"/>
</dbReference>
<dbReference type="Gene3D" id="1.25.40.10">
    <property type="entry name" value="Tetratricopeptide repeat domain"/>
    <property type="match status" value="2"/>
</dbReference>
<proteinExistence type="predicted"/>
<name>A0ABM6LL16_9BACI</name>
<sequence>MPSESVIPYDLVATKMNFWYSRIKNNDIGNAEKVRREIQQEINQMEENQDVLIYYSLLEFRHKLMLAYIYPNAVKDIKETYGDIRGYVGNRELNGMLEYYYYFFTGEYHFRQKELTHSLTYYRKAEKCLDTIDKDNIELEKAEFYFKLSEIFYHMKQTHFSMNYAMHAYDIFKNQPEVDGSATYGVKKVRCQFIIFGNLADCYQYGKALKQAHEAYNEAKRLHGKEKNRGHLLRSSLFNIGLCYNNMEELDASVSHLFKALEITKPENHDFMARTLFLIAYIKGKQKDLTGAETFYRRSREIAEKYKNDVILAKLKMVKGLFLSEDLGLVREAFKIFESKDMYPDMEHYGESIADILVNKKDAWGATDFYRLAIEAKRQKQN</sequence>
<dbReference type="SMART" id="SM00028">
    <property type="entry name" value="TPR"/>
    <property type="match status" value="4"/>
</dbReference>
<dbReference type="EC" id="3.1.-.-" evidence="1"/>
<dbReference type="RefSeq" id="WP_006638601.1">
    <property type="nucleotide sequence ID" value="NZ_BORD01000002.1"/>
</dbReference>
<keyword evidence="2" id="KW-1185">Reference proteome</keyword>
<accession>A0ABM6LL16</accession>
<dbReference type="Pfam" id="PF13424">
    <property type="entry name" value="TPR_12"/>
    <property type="match status" value="1"/>
</dbReference>
<evidence type="ECO:0000313" key="2">
    <source>
        <dbReference type="Proteomes" id="UP000196877"/>
    </source>
</evidence>
<dbReference type="EMBL" id="CP021920">
    <property type="protein sequence ID" value="ASB90055.1"/>
    <property type="molecule type" value="Genomic_DNA"/>
</dbReference>
<dbReference type="InterPro" id="IPR011990">
    <property type="entry name" value="TPR-like_helical_dom_sf"/>
</dbReference>
<keyword evidence="1" id="KW-0378">Hydrolase</keyword>
<dbReference type="Proteomes" id="UP000196877">
    <property type="component" value="Chromosome"/>
</dbReference>
<dbReference type="SUPFAM" id="SSF48452">
    <property type="entry name" value="TPR-like"/>
    <property type="match status" value="2"/>
</dbReference>